<name>A0AAD6G189_9EURO</name>
<keyword evidence="2" id="KW-1185">Reference proteome</keyword>
<gene>
    <name evidence="1" type="ORF">N7458_005921</name>
</gene>
<reference evidence="1" key="2">
    <citation type="journal article" date="2023" name="IMA Fungus">
        <title>Comparative genomic study of the Penicillium genus elucidates a diverse pangenome and 15 lateral gene transfer events.</title>
        <authorList>
            <person name="Petersen C."/>
            <person name="Sorensen T."/>
            <person name="Nielsen M.R."/>
            <person name="Sondergaard T.E."/>
            <person name="Sorensen J.L."/>
            <person name="Fitzpatrick D.A."/>
            <person name="Frisvad J.C."/>
            <person name="Nielsen K.L."/>
        </authorList>
    </citation>
    <scope>NUCLEOTIDE SEQUENCE</scope>
    <source>
        <strain evidence="1">IBT 16125</strain>
    </source>
</reference>
<evidence type="ECO:0000313" key="1">
    <source>
        <dbReference type="EMBL" id="KAJ5449472.1"/>
    </source>
</evidence>
<reference evidence="1" key="1">
    <citation type="submission" date="2022-12" db="EMBL/GenBank/DDBJ databases">
        <authorList>
            <person name="Petersen C."/>
        </authorList>
    </citation>
    <scope>NUCLEOTIDE SEQUENCE</scope>
    <source>
        <strain evidence="1">IBT 16125</strain>
    </source>
</reference>
<dbReference type="RefSeq" id="XP_056765007.1">
    <property type="nucleotide sequence ID" value="XM_056909303.1"/>
</dbReference>
<dbReference type="GeneID" id="81599546"/>
<evidence type="ECO:0000313" key="2">
    <source>
        <dbReference type="Proteomes" id="UP001213681"/>
    </source>
</evidence>
<sequence length="136" mass="13733">MACSTSVGLPSSAVRISIRRIGNEPELPEAGIRVTRTLSCKLFGETGLSSTAECGVSSSGGFVDAVLDSATVASAVASAGVLEIENDRIFCQKPASPIHPPLFAFSADFAGVTEAACWSAGANEGATTGPISRSLA</sequence>
<organism evidence="1 2">
    <name type="scientific">Penicillium daleae</name>
    <dbReference type="NCBI Taxonomy" id="63821"/>
    <lineage>
        <taxon>Eukaryota</taxon>
        <taxon>Fungi</taxon>
        <taxon>Dikarya</taxon>
        <taxon>Ascomycota</taxon>
        <taxon>Pezizomycotina</taxon>
        <taxon>Eurotiomycetes</taxon>
        <taxon>Eurotiomycetidae</taxon>
        <taxon>Eurotiales</taxon>
        <taxon>Aspergillaceae</taxon>
        <taxon>Penicillium</taxon>
    </lineage>
</organism>
<accession>A0AAD6G189</accession>
<protein>
    <submittedName>
        <fullName evidence="1">Uncharacterized protein</fullName>
    </submittedName>
</protein>
<comment type="caution">
    <text evidence="1">The sequence shown here is derived from an EMBL/GenBank/DDBJ whole genome shotgun (WGS) entry which is preliminary data.</text>
</comment>
<dbReference type="Proteomes" id="UP001213681">
    <property type="component" value="Unassembled WGS sequence"/>
</dbReference>
<dbReference type="EMBL" id="JAPVEA010000006">
    <property type="protein sequence ID" value="KAJ5449472.1"/>
    <property type="molecule type" value="Genomic_DNA"/>
</dbReference>
<proteinExistence type="predicted"/>
<dbReference type="AlphaFoldDB" id="A0AAD6G189"/>